<dbReference type="GO" id="GO:0005634">
    <property type="term" value="C:nucleus"/>
    <property type="evidence" value="ECO:0007669"/>
    <property type="project" value="UniProtKB-SubCell"/>
</dbReference>
<evidence type="ECO:0000259" key="3">
    <source>
        <dbReference type="Pfam" id="PF03364"/>
    </source>
</evidence>
<reference evidence="4 5" key="1">
    <citation type="submission" date="2017-09" db="EMBL/GenBank/DDBJ databases">
        <authorList>
            <consortium name="International Durum Wheat Genome Sequencing Consortium (IDWGSC)"/>
            <person name="Milanesi L."/>
        </authorList>
    </citation>
    <scope>NUCLEOTIDE SEQUENCE [LARGE SCALE GENOMIC DNA]</scope>
    <source>
        <strain evidence="5">cv. Svevo</strain>
    </source>
</reference>
<organism evidence="4 5">
    <name type="scientific">Triticum turgidum subsp. durum</name>
    <name type="common">Durum wheat</name>
    <name type="synonym">Triticum durum</name>
    <dbReference type="NCBI Taxonomy" id="4567"/>
    <lineage>
        <taxon>Eukaryota</taxon>
        <taxon>Viridiplantae</taxon>
        <taxon>Streptophyta</taxon>
        <taxon>Embryophyta</taxon>
        <taxon>Tracheophyta</taxon>
        <taxon>Spermatophyta</taxon>
        <taxon>Magnoliopsida</taxon>
        <taxon>Liliopsida</taxon>
        <taxon>Poales</taxon>
        <taxon>Poaceae</taxon>
        <taxon>BOP clade</taxon>
        <taxon>Pooideae</taxon>
        <taxon>Triticodae</taxon>
        <taxon>Triticeae</taxon>
        <taxon>Triticinae</taxon>
        <taxon>Triticum</taxon>
    </lineage>
</organism>
<evidence type="ECO:0000256" key="2">
    <source>
        <dbReference type="SAM" id="MobiDB-lite"/>
    </source>
</evidence>
<feature type="region of interest" description="Disordered" evidence="2">
    <location>
        <begin position="518"/>
        <end position="537"/>
    </location>
</feature>
<feature type="compositionally biased region" description="Low complexity" evidence="2">
    <location>
        <begin position="681"/>
        <end position="691"/>
    </location>
</feature>
<evidence type="ECO:0000313" key="5">
    <source>
        <dbReference type="Proteomes" id="UP000324705"/>
    </source>
</evidence>
<gene>
    <name evidence="4" type="ORF">TRITD_4Av1G219850</name>
</gene>
<dbReference type="OMA" id="ADIESIW"/>
<feature type="domain" description="Coenzyme Q-binding protein COQ10 START" evidence="3">
    <location>
        <begin position="104"/>
        <end position="238"/>
    </location>
</feature>
<dbReference type="GO" id="GO:0042548">
    <property type="term" value="P:regulation of photosynthesis, light reaction"/>
    <property type="evidence" value="ECO:0007669"/>
    <property type="project" value="TreeGrafter"/>
</dbReference>
<comment type="subcellular location">
    <subcellularLocation>
        <location evidence="1">Nucleus</location>
    </subcellularLocation>
</comment>
<dbReference type="Gene3D" id="3.30.530.20">
    <property type="match status" value="2"/>
</dbReference>
<dbReference type="AlphaFoldDB" id="A0A9R0SM17"/>
<feature type="domain" description="Coenzyme Q-binding protein COQ10 START" evidence="3">
    <location>
        <begin position="348"/>
        <end position="482"/>
    </location>
</feature>
<dbReference type="Pfam" id="PF03364">
    <property type="entry name" value="Polyketide_cyc"/>
    <property type="match status" value="2"/>
</dbReference>
<dbReference type="SUPFAM" id="SSF55961">
    <property type="entry name" value="Bet v1-like"/>
    <property type="match status" value="2"/>
</dbReference>
<evidence type="ECO:0000313" key="4">
    <source>
        <dbReference type="EMBL" id="VAH97278.1"/>
    </source>
</evidence>
<accession>A0A9R0SM17</accession>
<proteinExistence type="predicted"/>
<feature type="region of interest" description="Disordered" evidence="2">
    <location>
        <begin position="1"/>
        <end position="82"/>
    </location>
</feature>
<feature type="compositionally biased region" description="Basic and acidic residues" evidence="2">
    <location>
        <begin position="54"/>
        <end position="66"/>
    </location>
</feature>
<evidence type="ECO:0000256" key="1">
    <source>
        <dbReference type="ARBA" id="ARBA00004123"/>
    </source>
</evidence>
<dbReference type="PANTHER" id="PTHR34060:SF2">
    <property type="entry name" value="OS03G0837900 PROTEIN"/>
    <property type="match status" value="1"/>
</dbReference>
<dbReference type="PANTHER" id="PTHR34060">
    <property type="entry name" value="POLYKETIDE CYCLASE / DEHYDRASE AND LIPID TRANSPORT PROTEIN"/>
    <property type="match status" value="1"/>
</dbReference>
<dbReference type="InterPro" id="IPR023393">
    <property type="entry name" value="START-like_dom_sf"/>
</dbReference>
<feature type="region of interest" description="Disordered" evidence="2">
    <location>
        <begin position="666"/>
        <end position="705"/>
    </location>
</feature>
<name>A0A9R0SM17_TRITD</name>
<feature type="compositionally biased region" description="Low complexity" evidence="2">
    <location>
        <begin position="31"/>
        <end position="49"/>
    </location>
</feature>
<dbReference type="Proteomes" id="UP000324705">
    <property type="component" value="Chromosome 4A"/>
</dbReference>
<dbReference type="EMBL" id="LT934117">
    <property type="protein sequence ID" value="VAH97278.1"/>
    <property type="molecule type" value="Genomic_DNA"/>
</dbReference>
<feature type="compositionally biased region" description="Basic and acidic residues" evidence="2">
    <location>
        <begin position="668"/>
        <end position="677"/>
    </location>
</feature>
<dbReference type="InterPro" id="IPR005031">
    <property type="entry name" value="COQ10_START"/>
</dbReference>
<protein>
    <recommendedName>
        <fullName evidence="3">Coenzyme Q-binding protein COQ10 START domain-containing protein</fullName>
    </recommendedName>
</protein>
<dbReference type="Gramene" id="TRITD4Av1G219850.5">
    <property type="protein sequence ID" value="TRITD4Av1G219850.5"/>
    <property type="gene ID" value="TRITD4Av1G219850"/>
</dbReference>
<dbReference type="CDD" id="cd08866">
    <property type="entry name" value="SRPBCC_11"/>
    <property type="match status" value="2"/>
</dbReference>
<sequence>MRALVSPAPAAAAFLPRTPSPGASPRGATPASRQRSSSGGRAVAAGAAATGDHWGADDQQHHREQQQYRGGAGRGGTRRAGPSVQCDVDVVSWRERRVFASVAVAADVDTVWRIITDYERLADFVPNLVHSGRIPCPHEGRIWLEQRGLQQALYWHIEARVVLDLREVPDAVDGRELHFSMVDGDFKKFEGKWSVRAGPRSASAILLYEVNVIPRFNFPAIFLERIITSDLPVNLTALAFRSEKMYLENHKFGPTKFTGAESKPLNLRSATVENDVISSSKFKEAPASSGFGGVLASPPPEVNGKWGVYGSVCRLDRPCVVDEIHLRRFDGLLEREGAHRCVVASITVKAPVREVWNALTAYEKLPELSCRIIPNLAISRIILRDNNKVRILQEGCKGLLYMVLHARVVMDLREKLEREISFEQVEGDFYSFKGKWRLEQLGDQHTLLKYMVETKMHKDTFLSESILEEVIYEDLPSNLCAIRDYVEKAEAERGNSIIHSDAPTNRDTVPMYYTEGRQPEQAPVHCSSTSTRQRSKVPGLQKDIEVLKSELGSFIAKHGQNGFMPKRKHLRTHGRVDIEKAITRMGGFRKIATLMNLSLSYKNRKPRGYWDNLENLQEEIGRFQKNWGMDPSYMPSRKSFERAGRYDIARALEKWGGIQEVSRLLSLEPRRPRKQADPDGESQPESPSAAAAEHHPSSSNADKASVPLDAQKWLLKLKDLDINWVEY</sequence>
<keyword evidence="5" id="KW-1185">Reference proteome</keyword>